<feature type="transmembrane region" description="Helical" evidence="1">
    <location>
        <begin position="104"/>
        <end position="124"/>
    </location>
</feature>
<proteinExistence type="predicted"/>
<organism evidence="2 3">
    <name type="scientific">Candidatus Staskawiczbacteria bacterium RIFCSPLOWO2_12_FULL_37_15</name>
    <dbReference type="NCBI Taxonomy" id="1802218"/>
    <lineage>
        <taxon>Bacteria</taxon>
        <taxon>Candidatus Staskawicziibacteriota</taxon>
    </lineage>
</organism>
<accession>A0A1G2IMY3</accession>
<gene>
    <name evidence="2" type="ORF">A3G45_01045</name>
</gene>
<evidence type="ECO:0000256" key="1">
    <source>
        <dbReference type="SAM" id="Phobius"/>
    </source>
</evidence>
<keyword evidence="1" id="KW-1133">Transmembrane helix</keyword>
<sequence>MELSNFLAEVWGISIVAISLSLIIKEKYIKRLFAAIEEEGIMFSWGMMILIIGVAMVVSHNVWVKNWQVAVTILGWMSLIKGLSLLFLPELVKNWTNKIKNAQWLPIAFVVITFLGLTFTYLGFTA</sequence>
<name>A0A1G2IMY3_9BACT</name>
<evidence type="ECO:0008006" key="4">
    <source>
        <dbReference type="Google" id="ProtNLM"/>
    </source>
</evidence>
<evidence type="ECO:0000313" key="2">
    <source>
        <dbReference type="EMBL" id="OGZ75538.1"/>
    </source>
</evidence>
<feature type="transmembrane region" description="Helical" evidence="1">
    <location>
        <begin position="45"/>
        <end position="63"/>
    </location>
</feature>
<reference evidence="2 3" key="1">
    <citation type="journal article" date="2016" name="Nat. Commun.">
        <title>Thousands of microbial genomes shed light on interconnected biogeochemical processes in an aquifer system.</title>
        <authorList>
            <person name="Anantharaman K."/>
            <person name="Brown C.T."/>
            <person name="Hug L.A."/>
            <person name="Sharon I."/>
            <person name="Castelle C.J."/>
            <person name="Probst A.J."/>
            <person name="Thomas B.C."/>
            <person name="Singh A."/>
            <person name="Wilkins M.J."/>
            <person name="Karaoz U."/>
            <person name="Brodie E.L."/>
            <person name="Williams K.H."/>
            <person name="Hubbard S.S."/>
            <person name="Banfield J.F."/>
        </authorList>
    </citation>
    <scope>NUCLEOTIDE SEQUENCE [LARGE SCALE GENOMIC DNA]</scope>
</reference>
<comment type="caution">
    <text evidence="2">The sequence shown here is derived from an EMBL/GenBank/DDBJ whole genome shotgun (WGS) entry which is preliminary data.</text>
</comment>
<protein>
    <recommendedName>
        <fullName evidence="4">Integral membrane protein (PIN domain superfamily)</fullName>
    </recommendedName>
</protein>
<feature type="transmembrane region" description="Helical" evidence="1">
    <location>
        <begin position="6"/>
        <end position="24"/>
    </location>
</feature>
<keyword evidence="1" id="KW-0472">Membrane</keyword>
<dbReference type="EMBL" id="MHPE01000047">
    <property type="protein sequence ID" value="OGZ75538.1"/>
    <property type="molecule type" value="Genomic_DNA"/>
</dbReference>
<dbReference type="Proteomes" id="UP000178632">
    <property type="component" value="Unassembled WGS sequence"/>
</dbReference>
<evidence type="ECO:0000313" key="3">
    <source>
        <dbReference type="Proteomes" id="UP000178632"/>
    </source>
</evidence>
<feature type="transmembrane region" description="Helical" evidence="1">
    <location>
        <begin position="69"/>
        <end position="92"/>
    </location>
</feature>
<dbReference type="AlphaFoldDB" id="A0A1G2IMY3"/>
<keyword evidence="1" id="KW-0812">Transmembrane</keyword>